<dbReference type="Proteomes" id="UP000305848">
    <property type="component" value="Unassembled WGS sequence"/>
</dbReference>
<feature type="chain" id="PRO_5020922197" evidence="1">
    <location>
        <begin position="24"/>
        <end position="417"/>
    </location>
</feature>
<accession>A0A4U3KXY8</accession>
<keyword evidence="1" id="KW-0732">Signal</keyword>
<dbReference type="PIRSF" id="PIRSF016719">
    <property type="entry name" value="UCP016719"/>
    <property type="match status" value="1"/>
</dbReference>
<evidence type="ECO:0000256" key="1">
    <source>
        <dbReference type="SAM" id="SignalP"/>
    </source>
</evidence>
<comment type="caution">
    <text evidence="4">The sequence shown here is derived from an EMBL/GenBank/DDBJ whole genome shotgun (WGS) entry which is preliminary data.</text>
</comment>
<dbReference type="GO" id="GO:0033922">
    <property type="term" value="F:peptidoglycan beta-N-acetylmuramidase activity"/>
    <property type="evidence" value="ECO:0007669"/>
    <property type="project" value="InterPro"/>
</dbReference>
<evidence type="ECO:0000259" key="2">
    <source>
        <dbReference type="Pfam" id="PF07075"/>
    </source>
</evidence>
<sequence length="417" mass="46914">MIYKRLLLLLLSSVLLTTAFCQTATKADTAILPGAYRTDVYLPYLTGKKVGIFANQTSTIGQTHLVDTLQKLGVNIVKIFAPEHGFRGTAGAGEHLNNDTDKQTGIPIVSLYGKKVKPTTADLKDVDVLVFDLQDVGVRFYTYLSSLQYFMEGAFENGKPLFVLDRPNPNGFYVDGPVLEPAYKSFIGMQPIPVVYGMTIGEYARMIAGEKWLSETANKVYTSYEHAKATKDTPIHFIVIKCANYTHASRYQLPVAPSPNLPTMHAVYMYPSTCFFEGTNLSEGRGTAHPFEYFGHPSLPDNLFHFTPQSTTAAKDPKLKNQLCYGWDITDAALLPQLQLKWLLQAYQLFPDKDSFFIQPKSKQPADYFFNKLTGNSTLMQQIISGKTEAQIRASWQPQLDAFKKIRKKYLLYEDER</sequence>
<dbReference type="Gene3D" id="3.40.50.12170">
    <property type="entry name" value="Uncharacterised protein PF07075, DUF1343"/>
    <property type="match status" value="1"/>
</dbReference>
<dbReference type="Pfam" id="PF20732">
    <property type="entry name" value="NamZ_C"/>
    <property type="match status" value="1"/>
</dbReference>
<dbReference type="Pfam" id="PF07075">
    <property type="entry name" value="NamZ_N"/>
    <property type="match status" value="1"/>
</dbReference>
<evidence type="ECO:0000313" key="5">
    <source>
        <dbReference type="Proteomes" id="UP000305848"/>
    </source>
</evidence>
<dbReference type="OrthoDB" id="9801061at2"/>
<dbReference type="AlphaFoldDB" id="A0A4U3KXY8"/>
<evidence type="ECO:0000259" key="3">
    <source>
        <dbReference type="Pfam" id="PF20732"/>
    </source>
</evidence>
<dbReference type="Gene3D" id="3.90.1150.140">
    <property type="match status" value="1"/>
</dbReference>
<feature type="domain" description="Peptidoglycan beta-N-acetylmuramidase NamZ N-terminal" evidence="2">
    <location>
        <begin position="50"/>
        <end position="264"/>
    </location>
</feature>
<feature type="domain" description="Peptidoglycan beta-N-acetylmuramidase NamZ C-terminal" evidence="3">
    <location>
        <begin position="269"/>
        <end position="413"/>
    </location>
</feature>
<dbReference type="InterPro" id="IPR008302">
    <property type="entry name" value="NamZ"/>
</dbReference>
<keyword evidence="5" id="KW-1185">Reference proteome</keyword>
<dbReference type="InterPro" id="IPR048502">
    <property type="entry name" value="NamZ_N"/>
</dbReference>
<reference evidence="4 5" key="1">
    <citation type="submission" date="2019-05" db="EMBL/GenBank/DDBJ databases">
        <title>Panacibacter sp. strain 17mud1-8 Genome sequencing and assembly.</title>
        <authorList>
            <person name="Chhetri G."/>
        </authorList>
    </citation>
    <scope>NUCLEOTIDE SEQUENCE [LARGE SCALE GENOMIC DNA]</scope>
    <source>
        <strain evidence="4 5">17mud1-8</strain>
    </source>
</reference>
<organism evidence="4 5">
    <name type="scientific">Ilyomonas limi</name>
    <dbReference type="NCBI Taxonomy" id="2575867"/>
    <lineage>
        <taxon>Bacteria</taxon>
        <taxon>Pseudomonadati</taxon>
        <taxon>Bacteroidota</taxon>
        <taxon>Chitinophagia</taxon>
        <taxon>Chitinophagales</taxon>
        <taxon>Chitinophagaceae</taxon>
        <taxon>Ilyomonas</taxon>
    </lineage>
</organism>
<dbReference type="EMBL" id="SZQL01000017">
    <property type="protein sequence ID" value="TKK65987.1"/>
    <property type="molecule type" value="Genomic_DNA"/>
</dbReference>
<name>A0A4U3KXY8_9BACT</name>
<dbReference type="PANTHER" id="PTHR42915">
    <property type="entry name" value="HYPOTHETICAL 460 KDA PROTEIN IN FEUA-SIGW INTERGENIC REGION [PRECURSOR]"/>
    <property type="match status" value="1"/>
</dbReference>
<dbReference type="RefSeq" id="WP_137263295.1">
    <property type="nucleotide sequence ID" value="NZ_SZQL01000017.1"/>
</dbReference>
<gene>
    <name evidence="4" type="ORF">FC093_18470</name>
</gene>
<feature type="signal peptide" evidence="1">
    <location>
        <begin position="1"/>
        <end position="23"/>
    </location>
</feature>
<evidence type="ECO:0000313" key="4">
    <source>
        <dbReference type="EMBL" id="TKK65987.1"/>
    </source>
</evidence>
<dbReference type="InterPro" id="IPR048503">
    <property type="entry name" value="NamZ_C"/>
</dbReference>
<proteinExistence type="predicted"/>
<dbReference type="PANTHER" id="PTHR42915:SF1">
    <property type="entry name" value="PEPTIDOGLYCAN BETA-N-ACETYLMURAMIDASE NAMZ"/>
    <property type="match status" value="1"/>
</dbReference>
<protein>
    <submittedName>
        <fullName evidence="4">DUF1343 domain-containing protein</fullName>
    </submittedName>
</protein>